<protein>
    <submittedName>
        <fullName evidence="2">Uncharacterized protein</fullName>
    </submittedName>
</protein>
<dbReference type="AlphaFoldDB" id="A0A485MHL4"/>
<gene>
    <name evidence="2" type="ORF">LYPA_23C018677</name>
</gene>
<name>A0A485MHL4_LYNPA</name>
<evidence type="ECO:0000256" key="1">
    <source>
        <dbReference type="SAM" id="MobiDB-lite"/>
    </source>
</evidence>
<organism evidence="2 3">
    <name type="scientific">Lynx pardinus</name>
    <name type="common">Iberian lynx</name>
    <name type="synonym">Felis pardina</name>
    <dbReference type="NCBI Taxonomy" id="191816"/>
    <lineage>
        <taxon>Eukaryota</taxon>
        <taxon>Metazoa</taxon>
        <taxon>Chordata</taxon>
        <taxon>Craniata</taxon>
        <taxon>Vertebrata</taxon>
        <taxon>Euteleostomi</taxon>
        <taxon>Mammalia</taxon>
        <taxon>Eutheria</taxon>
        <taxon>Laurasiatheria</taxon>
        <taxon>Carnivora</taxon>
        <taxon>Feliformia</taxon>
        <taxon>Felidae</taxon>
        <taxon>Felinae</taxon>
        <taxon>Lynx</taxon>
    </lineage>
</organism>
<feature type="region of interest" description="Disordered" evidence="1">
    <location>
        <begin position="30"/>
        <end position="54"/>
    </location>
</feature>
<dbReference type="Proteomes" id="UP000386466">
    <property type="component" value="Unassembled WGS sequence"/>
</dbReference>
<feature type="non-terminal residue" evidence="2">
    <location>
        <position position="54"/>
    </location>
</feature>
<dbReference type="EMBL" id="CAAGRJ010001839">
    <property type="protein sequence ID" value="VFV19784.1"/>
    <property type="molecule type" value="Genomic_DNA"/>
</dbReference>
<evidence type="ECO:0000313" key="3">
    <source>
        <dbReference type="Proteomes" id="UP000386466"/>
    </source>
</evidence>
<evidence type="ECO:0000313" key="2">
    <source>
        <dbReference type="EMBL" id="VFV19784.1"/>
    </source>
</evidence>
<proteinExistence type="predicted"/>
<feature type="compositionally biased region" description="Acidic residues" evidence="1">
    <location>
        <begin position="45"/>
        <end position="54"/>
    </location>
</feature>
<sequence length="54" mass="5668">MPLHSGTVISWQASSLAEAAAAPLERCNSAKAASKEVTSNRQDESSDDVECGNF</sequence>
<reference evidence="2 3" key="1">
    <citation type="submission" date="2019-01" db="EMBL/GenBank/DDBJ databases">
        <authorList>
            <person name="Alioto T."/>
            <person name="Alioto T."/>
        </authorList>
    </citation>
    <scope>NUCLEOTIDE SEQUENCE [LARGE SCALE GENOMIC DNA]</scope>
</reference>
<keyword evidence="3" id="KW-1185">Reference proteome</keyword>
<accession>A0A485MHL4</accession>